<dbReference type="Gene3D" id="1.10.730.20">
    <property type="match status" value="1"/>
</dbReference>
<comment type="caution">
    <text evidence="13">The sequence shown here is derived from an EMBL/GenBank/DDBJ whole genome shotgun (WGS) entry which is preliminary data.</text>
</comment>
<sequence>MSDAPDYRETVFLPKTAFPMKAGLAAKEPAILAQWAADDIYGRLREERAGRERFILHDGPPYANGDIHMGHAMNKVLKDIIVRSQSLLGKDAPYVPGWDCHGLPIEWKVEEAYRAKKLNKDEVDPVQFRAECRAYAEKWVGVQREQFKRLGVMGDWDDPYLTMKFDAEAAIVGELLKFAESGQLYRGAKPVMWSPVEKTALAEAEVEYEDITSTQIDVAFEIVESPIAELVGAHAVIWTTTPWTIPVNQALAYGPDVEYCLFKLGIAVDSHPGVNIFENPAVKQWHDRFIVIAADKVLCAEFEERFSNLWPGAACTLIEQKRFKGSELAGTLARHPMHHLGGFFAKPRPLLAGDFVTTDTGTGLVHMAPDHGEDDFLLCKANGIDPVFAVADDGKYRADWGWLGGQGSVINPKFNAPDGPICSDLREAGALLAASYDYKHSYPHSWRSKAKVIFRCTPQWFIPMDREIGGREALPVVESGVEGDTRGHAQGNGPTLRQLALDAIERTRWVPEKSRNRIHAMVEGRPDWVISRQRAWGVPIALYVHRKTGEYLRDTGVNARIVDAFKAGGADAWFTADHQALLGDAYAAADYEPINDILDVWFDSGSTHAFTIEARYGEGVRANLYLEGSDQHRGWFQSSLLESCGTRGRAPYDAVLTHGFALDGQGRKMSKSIGNVVDPLKIINESGADILRLWVASTDYFEDVRIGKEILSGTSDAYRKLRNTFRYLLGALDGFDEAERLPVAEMPELERYVLHLLAKLDAELRRAADAFEFNAFARALTDFANNDLSAFFFDIRKDSLYCDAPGSAKRRAYRTVLDTLFHALVRYAAPILCFTAEEVWGTRYPEAGSVHLLEWPVVDAGWADDAMAAKWSRLRTLRALVTEAVEPLRREKRLGSSLEAEIILGLGDAGDRAAVASVPFDEICIVSSLSTAETDGEGVTVIVTERHKCGRCWRHLPEVTQDGTLCGRCDEVVNG</sequence>
<feature type="binding site" evidence="10">
    <location>
        <position position="969"/>
    </location>
    <ligand>
        <name>Zn(2+)</name>
        <dbReference type="ChEBI" id="CHEBI:29105"/>
    </ligand>
</feature>
<dbReference type="GO" id="GO:0004822">
    <property type="term" value="F:isoleucine-tRNA ligase activity"/>
    <property type="evidence" value="ECO:0007669"/>
    <property type="project" value="UniProtKB-UniRule"/>
</dbReference>
<keyword evidence="6 10" id="KW-0648">Protein biosynthesis</keyword>
<protein>
    <recommendedName>
        <fullName evidence="10">Isoleucine--tRNA ligase</fullName>
        <ecNumber evidence="10">6.1.1.5</ecNumber>
    </recommendedName>
    <alternativeName>
        <fullName evidence="10">Isoleucyl-tRNA synthetase</fullName>
        <shortName evidence="10">IleRS</shortName>
    </alternativeName>
</protein>
<feature type="domain" description="Aminoacyl-tRNA synthetase class Ia" evidence="11">
    <location>
        <begin position="31"/>
        <end position="706"/>
    </location>
</feature>
<feature type="binding site" evidence="10">
    <location>
        <position position="949"/>
    </location>
    <ligand>
        <name>Zn(2+)</name>
        <dbReference type="ChEBI" id="CHEBI:29105"/>
    </ligand>
</feature>
<evidence type="ECO:0000256" key="1">
    <source>
        <dbReference type="ARBA" id="ARBA00006887"/>
    </source>
</evidence>
<keyword evidence="4 10" id="KW-0547">Nucleotide-binding</keyword>
<evidence type="ECO:0000259" key="11">
    <source>
        <dbReference type="Pfam" id="PF00133"/>
    </source>
</evidence>
<name>A0A1S1HKC3_9SPHN</name>
<dbReference type="RefSeq" id="WP_070935253.1">
    <property type="nucleotide sequence ID" value="NZ_MIPT01000001.1"/>
</dbReference>
<accession>A0A1S1HKC3</accession>
<keyword evidence="5 10" id="KW-0067">ATP-binding</keyword>
<comment type="similarity">
    <text evidence="1 10">Belongs to the class-I aminoacyl-tRNA synthetase family. IleS type 1 subfamily.</text>
</comment>
<feature type="binding site" evidence="10">
    <location>
        <position position="966"/>
    </location>
    <ligand>
        <name>Zn(2+)</name>
        <dbReference type="ChEBI" id="CHEBI:29105"/>
    </ligand>
</feature>
<dbReference type="InterPro" id="IPR002301">
    <property type="entry name" value="Ile-tRNA-ligase"/>
</dbReference>
<comment type="function">
    <text evidence="8 10">Catalyzes the attachment of isoleucine to tRNA(Ile). As IleRS can inadvertently accommodate and process structurally similar amino acids such as valine, to avoid such errors it has two additional distinct tRNA(Ile)-dependent editing activities. One activity is designated as 'pretransfer' editing and involves the hydrolysis of activated Val-AMP. The other activity is designated 'posttransfer' editing and involves deacylation of mischarged Val-tRNA(Ile).</text>
</comment>
<dbReference type="GO" id="GO:0006428">
    <property type="term" value="P:isoleucyl-tRNA aminoacylation"/>
    <property type="evidence" value="ECO:0007669"/>
    <property type="project" value="UniProtKB-UniRule"/>
</dbReference>
<dbReference type="EMBL" id="MIPT01000001">
    <property type="protein sequence ID" value="OHT22262.1"/>
    <property type="molecule type" value="Genomic_DNA"/>
</dbReference>
<keyword evidence="14" id="KW-1185">Reference proteome</keyword>
<evidence type="ECO:0000313" key="13">
    <source>
        <dbReference type="EMBL" id="OHT22262.1"/>
    </source>
</evidence>
<dbReference type="GO" id="GO:0008270">
    <property type="term" value="F:zinc ion binding"/>
    <property type="evidence" value="ECO:0007669"/>
    <property type="project" value="UniProtKB-UniRule"/>
</dbReference>
<feature type="binding site" evidence="10">
    <location>
        <position position="952"/>
    </location>
    <ligand>
        <name>Zn(2+)</name>
        <dbReference type="ChEBI" id="CHEBI:29105"/>
    </ligand>
</feature>
<dbReference type="Gene3D" id="3.40.50.620">
    <property type="entry name" value="HUPs"/>
    <property type="match status" value="2"/>
</dbReference>
<dbReference type="GO" id="GO:0005524">
    <property type="term" value="F:ATP binding"/>
    <property type="evidence" value="ECO:0007669"/>
    <property type="project" value="UniProtKB-UniRule"/>
</dbReference>
<dbReference type="InterPro" id="IPR009080">
    <property type="entry name" value="tRNAsynth_Ia_anticodon-bd"/>
</dbReference>
<evidence type="ECO:0000256" key="5">
    <source>
        <dbReference type="ARBA" id="ARBA00022840"/>
    </source>
</evidence>
<keyword evidence="7 10" id="KW-0030">Aminoacyl-tRNA synthetase</keyword>
<dbReference type="GO" id="GO:0000049">
    <property type="term" value="F:tRNA binding"/>
    <property type="evidence" value="ECO:0007669"/>
    <property type="project" value="InterPro"/>
</dbReference>
<comment type="subunit">
    <text evidence="10">Monomer.</text>
</comment>
<evidence type="ECO:0000256" key="9">
    <source>
        <dbReference type="ARBA" id="ARBA00048359"/>
    </source>
</evidence>
<dbReference type="EC" id="6.1.1.5" evidence="10"/>
<organism evidence="13 14">
    <name type="scientific">Edaphosphingomonas haloaromaticamans</name>
    <dbReference type="NCBI Taxonomy" id="653954"/>
    <lineage>
        <taxon>Bacteria</taxon>
        <taxon>Pseudomonadati</taxon>
        <taxon>Pseudomonadota</taxon>
        <taxon>Alphaproteobacteria</taxon>
        <taxon>Sphingomonadales</taxon>
        <taxon>Rhizorhabdaceae</taxon>
        <taxon>Edaphosphingomonas</taxon>
    </lineage>
</organism>
<dbReference type="GO" id="GO:0005829">
    <property type="term" value="C:cytosol"/>
    <property type="evidence" value="ECO:0007669"/>
    <property type="project" value="TreeGrafter"/>
</dbReference>
<dbReference type="InterPro" id="IPR050081">
    <property type="entry name" value="Ile-tRNA_ligase"/>
</dbReference>
<dbReference type="InterPro" id="IPR033708">
    <property type="entry name" value="Anticodon_Ile_BEm"/>
</dbReference>
<proteinExistence type="inferred from homology"/>
<dbReference type="InterPro" id="IPR009008">
    <property type="entry name" value="Val/Leu/Ile-tRNA-synth_edit"/>
</dbReference>
<feature type="domain" description="Methionyl/Valyl/Leucyl/Isoleucyl-tRNA synthetase anticodon-binding" evidence="12">
    <location>
        <begin position="750"/>
        <end position="903"/>
    </location>
</feature>
<evidence type="ECO:0000313" key="14">
    <source>
        <dbReference type="Proteomes" id="UP000179467"/>
    </source>
</evidence>
<dbReference type="SUPFAM" id="SSF47323">
    <property type="entry name" value="Anticodon-binding domain of a subclass of class I aminoacyl-tRNA synthetases"/>
    <property type="match status" value="1"/>
</dbReference>
<comment type="cofactor">
    <cofactor evidence="10">
        <name>Zn(2+)</name>
        <dbReference type="ChEBI" id="CHEBI:29105"/>
    </cofactor>
    <text evidence="10">Binds 1 zinc ion per subunit.</text>
</comment>
<dbReference type="SUPFAM" id="SSF52374">
    <property type="entry name" value="Nucleotidylyl transferase"/>
    <property type="match status" value="1"/>
</dbReference>
<dbReference type="InterPro" id="IPR023585">
    <property type="entry name" value="Ile-tRNA-ligase_type1"/>
</dbReference>
<evidence type="ECO:0000256" key="8">
    <source>
        <dbReference type="ARBA" id="ARBA00025217"/>
    </source>
</evidence>
<dbReference type="InterPro" id="IPR001412">
    <property type="entry name" value="aa-tRNA-synth_I_CS"/>
</dbReference>
<dbReference type="FunFam" id="3.40.50.620:FF:000042">
    <property type="entry name" value="Isoleucine--tRNA ligase"/>
    <property type="match status" value="1"/>
</dbReference>
<dbReference type="NCBIfam" id="TIGR00392">
    <property type="entry name" value="ileS"/>
    <property type="match status" value="1"/>
</dbReference>
<feature type="short sequence motif" description="'HIGH' region" evidence="10">
    <location>
        <begin position="61"/>
        <end position="71"/>
    </location>
</feature>
<dbReference type="CDD" id="cd07960">
    <property type="entry name" value="Anticodon_Ia_Ile_BEm"/>
    <property type="match status" value="1"/>
</dbReference>
<evidence type="ECO:0000256" key="6">
    <source>
        <dbReference type="ARBA" id="ARBA00022917"/>
    </source>
</evidence>
<dbReference type="Pfam" id="PF00133">
    <property type="entry name" value="tRNA-synt_1"/>
    <property type="match status" value="1"/>
</dbReference>
<feature type="binding site" evidence="10">
    <location>
        <position position="671"/>
    </location>
    <ligand>
        <name>ATP</name>
        <dbReference type="ChEBI" id="CHEBI:30616"/>
    </ligand>
</feature>
<dbReference type="Gene3D" id="3.90.740.10">
    <property type="entry name" value="Valyl/Leucyl/Isoleucyl-tRNA synthetase, editing domain"/>
    <property type="match status" value="1"/>
</dbReference>
<dbReference type="OrthoDB" id="9810365at2"/>
<comment type="catalytic activity">
    <reaction evidence="9 10">
        <text>tRNA(Ile) + L-isoleucine + ATP = L-isoleucyl-tRNA(Ile) + AMP + diphosphate</text>
        <dbReference type="Rhea" id="RHEA:11060"/>
        <dbReference type="Rhea" id="RHEA-COMP:9666"/>
        <dbReference type="Rhea" id="RHEA-COMP:9695"/>
        <dbReference type="ChEBI" id="CHEBI:30616"/>
        <dbReference type="ChEBI" id="CHEBI:33019"/>
        <dbReference type="ChEBI" id="CHEBI:58045"/>
        <dbReference type="ChEBI" id="CHEBI:78442"/>
        <dbReference type="ChEBI" id="CHEBI:78528"/>
        <dbReference type="ChEBI" id="CHEBI:456215"/>
        <dbReference type="EC" id="6.1.1.5"/>
    </reaction>
</comment>
<dbReference type="PROSITE" id="PS00178">
    <property type="entry name" value="AA_TRNA_LIGASE_I"/>
    <property type="match status" value="1"/>
</dbReference>
<gene>
    <name evidence="10 13" type="primary">ileS</name>
    <name evidence="13" type="ORF">BHE75_04288</name>
</gene>
<keyword evidence="3 10" id="KW-0436">Ligase</keyword>
<dbReference type="Proteomes" id="UP000179467">
    <property type="component" value="Unassembled WGS sequence"/>
</dbReference>
<dbReference type="PANTHER" id="PTHR42765:SF1">
    <property type="entry name" value="ISOLEUCINE--TRNA LIGASE, MITOCHONDRIAL"/>
    <property type="match status" value="1"/>
</dbReference>
<comment type="domain">
    <text evidence="10">IleRS has two distinct active sites: one for aminoacylation and one for editing. The misactivated valine is translocated from the active site to the editing site, which sterically excludes the correctly activated isoleucine. The single editing site contains two valyl binding pockets, one specific for each substrate (Val-AMP or Val-tRNA(Ile)).</text>
</comment>
<keyword evidence="10" id="KW-0862">Zinc</keyword>
<evidence type="ECO:0000256" key="4">
    <source>
        <dbReference type="ARBA" id="ARBA00022741"/>
    </source>
</evidence>
<dbReference type="Pfam" id="PF08264">
    <property type="entry name" value="Anticodon_1"/>
    <property type="match status" value="1"/>
</dbReference>
<keyword evidence="2 10" id="KW-0963">Cytoplasm</keyword>
<dbReference type="PRINTS" id="PR00984">
    <property type="entry name" value="TRNASYNTHILE"/>
</dbReference>
<dbReference type="InterPro" id="IPR014729">
    <property type="entry name" value="Rossmann-like_a/b/a_fold"/>
</dbReference>
<keyword evidence="10" id="KW-0479">Metal-binding</keyword>
<evidence type="ECO:0000259" key="12">
    <source>
        <dbReference type="Pfam" id="PF08264"/>
    </source>
</evidence>
<dbReference type="InterPro" id="IPR002300">
    <property type="entry name" value="aa-tRNA-synth_Ia"/>
</dbReference>
<dbReference type="InterPro" id="IPR013155">
    <property type="entry name" value="M/V/L/I-tRNA-synth_anticd-bd"/>
</dbReference>
<dbReference type="PANTHER" id="PTHR42765">
    <property type="entry name" value="SOLEUCYL-TRNA SYNTHETASE"/>
    <property type="match status" value="1"/>
</dbReference>
<dbReference type="AlphaFoldDB" id="A0A1S1HKC3"/>
<dbReference type="HAMAP" id="MF_02002">
    <property type="entry name" value="Ile_tRNA_synth_type1"/>
    <property type="match status" value="1"/>
</dbReference>
<dbReference type="GO" id="GO:0002161">
    <property type="term" value="F:aminoacyl-tRNA deacylase activity"/>
    <property type="evidence" value="ECO:0007669"/>
    <property type="project" value="InterPro"/>
</dbReference>
<evidence type="ECO:0000256" key="2">
    <source>
        <dbReference type="ARBA" id="ARBA00022490"/>
    </source>
</evidence>
<feature type="short sequence motif" description="'KMSKS' region" evidence="10">
    <location>
        <begin position="668"/>
        <end position="672"/>
    </location>
</feature>
<dbReference type="SUPFAM" id="SSF50677">
    <property type="entry name" value="ValRS/IleRS/LeuRS editing domain"/>
    <property type="match status" value="1"/>
</dbReference>
<feature type="binding site" evidence="10">
    <location>
        <position position="627"/>
    </location>
    <ligand>
        <name>L-isoleucyl-5'-AMP</name>
        <dbReference type="ChEBI" id="CHEBI:178002"/>
    </ligand>
</feature>
<evidence type="ECO:0000256" key="7">
    <source>
        <dbReference type="ARBA" id="ARBA00023146"/>
    </source>
</evidence>
<comment type="subcellular location">
    <subcellularLocation>
        <location evidence="10">Cytoplasm</location>
    </subcellularLocation>
</comment>
<reference evidence="13 14" key="1">
    <citation type="submission" date="2016-09" db="EMBL/GenBank/DDBJ databases">
        <title>Metabolic pathway, cell adaptation mechanisms and a novel monoxygenase revealed through proteogenomic-transcription analysis of a Sphingomonas haloaromaticamans strain degrading the fungicide ortho-phenylphenol.</title>
        <authorList>
            <person name="Perruchon C."/>
            <person name="Papadopoulou E.S."/>
            <person name="Rousidou C."/>
            <person name="Vasileiadis S."/>
            <person name="Tanou G."/>
            <person name="Amoutzias G."/>
            <person name="Molassiotis A."/>
            <person name="Karpouzas D.G."/>
        </authorList>
    </citation>
    <scope>NUCLEOTIDE SEQUENCE [LARGE SCALE GENOMIC DNA]</scope>
    <source>
        <strain evidence="13 14">P3</strain>
    </source>
</reference>
<dbReference type="Gene3D" id="1.10.10.830">
    <property type="entry name" value="Ile-tRNA synthetase CP2 domain-like"/>
    <property type="match status" value="1"/>
</dbReference>
<evidence type="ECO:0000256" key="3">
    <source>
        <dbReference type="ARBA" id="ARBA00022598"/>
    </source>
</evidence>
<evidence type="ECO:0000256" key="10">
    <source>
        <dbReference type="HAMAP-Rule" id="MF_02002"/>
    </source>
</evidence>